<dbReference type="Proteomes" id="UP000095286">
    <property type="component" value="Unplaced"/>
</dbReference>
<evidence type="ECO:0000313" key="1">
    <source>
        <dbReference type="Proteomes" id="UP000095286"/>
    </source>
</evidence>
<organism evidence="1 2">
    <name type="scientific">Rhabditophanes sp. KR3021</name>
    <dbReference type="NCBI Taxonomy" id="114890"/>
    <lineage>
        <taxon>Eukaryota</taxon>
        <taxon>Metazoa</taxon>
        <taxon>Ecdysozoa</taxon>
        <taxon>Nematoda</taxon>
        <taxon>Chromadorea</taxon>
        <taxon>Rhabditida</taxon>
        <taxon>Tylenchina</taxon>
        <taxon>Panagrolaimomorpha</taxon>
        <taxon>Strongyloidoidea</taxon>
        <taxon>Alloionematidae</taxon>
        <taxon>Rhabditophanes</taxon>
    </lineage>
</organism>
<reference evidence="2" key="1">
    <citation type="submission" date="2016-11" db="UniProtKB">
        <authorList>
            <consortium name="WormBaseParasite"/>
        </authorList>
    </citation>
    <scope>IDENTIFICATION</scope>
    <source>
        <strain evidence="2">KR3021</strain>
    </source>
</reference>
<sequence>MFWKKVIKMLKHIKRQVNERKKRIPFNSSPKLIKLFGKQTKRRSFGSKYIDAFTVEFFGQKEDTDSSKWCDEDIVVIDEAVKVLASYLETGRLYFGPSNDMEKEIVQKEKILLYTEVY</sequence>
<accession>A0AC35TI19</accession>
<evidence type="ECO:0000313" key="2">
    <source>
        <dbReference type="WBParaSite" id="RSKR_0000083050.1"/>
    </source>
</evidence>
<proteinExistence type="predicted"/>
<protein>
    <submittedName>
        <fullName evidence="2">Uncharacterized protein</fullName>
    </submittedName>
</protein>
<name>A0AC35TI19_9BILA</name>
<dbReference type="WBParaSite" id="RSKR_0000083050.1">
    <property type="protein sequence ID" value="RSKR_0000083050.1"/>
    <property type="gene ID" value="RSKR_0000083050"/>
</dbReference>